<dbReference type="Proteomes" id="UP000261284">
    <property type="component" value="Unassembled WGS sequence"/>
</dbReference>
<dbReference type="Gene3D" id="3.90.1140.10">
    <property type="entry name" value="Cyclic phosphodiesterase"/>
    <property type="match status" value="1"/>
</dbReference>
<proteinExistence type="predicted"/>
<dbReference type="Pfam" id="PF13563">
    <property type="entry name" value="2_5_RNA_ligase2"/>
    <property type="match status" value="1"/>
</dbReference>
<accession>A0A3E1NC82</accession>
<dbReference type="GO" id="GO:0016874">
    <property type="term" value="F:ligase activity"/>
    <property type="evidence" value="ECO:0007669"/>
    <property type="project" value="UniProtKB-KW"/>
</dbReference>
<name>A0A3E1NC82_9BACT</name>
<organism evidence="1 2">
    <name type="scientific">Deminuibacter soli</name>
    <dbReference type="NCBI Taxonomy" id="2291815"/>
    <lineage>
        <taxon>Bacteria</taxon>
        <taxon>Pseudomonadati</taxon>
        <taxon>Bacteroidota</taxon>
        <taxon>Chitinophagia</taxon>
        <taxon>Chitinophagales</taxon>
        <taxon>Chitinophagaceae</taxon>
        <taxon>Deminuibacter</taxon>
    </lineage>
</organism>
<sequence>MATGKAMFYPPLIITLQLQAADQLYFNELRNRYFPAHANYLDAHITLFHKLPSNEPLIPQVLQQVAQRTAIALQVSGVSNMGTGVAYALVSAETQALHQQLQQAFEPWLVRQDRQRIWPHITIQNKVTAFKAQQLHTTLQETFQPFMIQATGIATWKYLKGPWRPSNFYPFTG</sequence>
<protein>
    <submittedName>
        <fullName evidence="1">2'-5' RNA ligase family protein</fullName>
    </submittedName>
</protein>
<dbReference type="AlphaFoldDB" id="A0A3E1NC82"/>
<evidence type="ECO:0000313" key="2">
    <source>
        <dbReference type="Proteomes" id="UP000261284"/>
    </source>
</evidence>
<evidence type="ECO:0000313" key="1">
    <source>
        <dbReference type="EMBL" id="RFM25629.1"/>
    </source>
</evidence>
<keyword evidence="1" id="KW-0436">Ligase</keyword>
<dbReference type="SUPFAM" id="SSF55144">
    <property type="entry name" value="LigT-like"/>
    <property type="match status" value="1"/>
</dbReference>
<keyword evidence="2" id="KW-1185">Reference proteome</keyword>
<comment type="caution">
    <text evidence="1">The sequence shown here is derived from an EMBL/GenBank/DDBJ whole genome shotgun (WGS) entry which is preliminary data.</text>
</comment>
<reference evidence="1 2" key="1">
    <citation type="submission" date="2018-08" db="EMBL/GenBank/DDBJ databases">
        <title>Chitinophagaceae sp. K23C18032701, a novel bacterium isolated from forest soil.</title>
        <authorList>
            <person name="Wang C."/>
        </authorList>
    </citation>
    <scope>NUCLEOTIDE SEQUENCE [LARGE SCALE GENOMIC DNA]</scope>
    <source>
        <strain evidence="1 2">K23C18032701</strain>
    </source>
</reference>
<gene>
    <name evidence="1" type="ORF">DXN05_24135</name>
</gene>
<dbReference type="OrthoDB" id="793003at2"/>
<dbReference type="InterPro" id="IPR009097">
    <property type="entry name" value="Cyclic_Pdiesterase"/>
</dbReference>
<dbReference type="RefSeq" id="WP_116849883.1">
    <property type="nucleotide sequence ID" value="NZ_QTJU01000018.1"/>
</dbReference>
<dbReference type="EMBL" id="QTJU01000018">
    <property type="protein sequence ID" value="RFM25629.1"/>
    <property type="molecule type" value="Genomic_DNA"/>
</dbReference>